<gene>
    <name evidence="5" type="ORF">FPZ44_08965</name>
</gene>
<organism evidence="5 6">
    <name type="scientific">Paenibacillus agilis</name>
    <dbReference type="NCBI Taxonomy" id="3020863"/>
    <lineage>
        <taxon>Bacteria</taxon>
        <taxon>Bacillati</taxon>
        <taxon>Bacillota</taxon>
        <taxon>Bacilli</taxon>
        <taxon>Bacillales</taxon>
        <taxon>Paenibacillaceae</taxon>
        <taxon>Paenibacillus</taxon>
    </lineage>
</organism>
<evidence type="ECO:0000256" key="3">
    <source>
        <dbReference type="ARBA" id="ARBA00022840"/>
    </source>
</evidence>
<keyword evidence="6" id="KW-1185">Reference proteome</keyword>
<evidence type="ECO:0000259" key="4">
    <source>
        <dbReference type="PROSITE" id="PS50893"/>
    </source>
</evidence>
<dbReference type="CDD" id="cd03255">
    <property type="entry name" value="ABC_MJ0796_LolCDE_FtsE"/>
    <property type="match status" value="1"/>
</dbReference>
<dbReference type="GO" id="GO:0005886">
    <property type="term" value="C:plasma membrane"/>
    <property type="evidence" value="ECO:0007669"/>
    <property type="project" value="TreeGrafter"/>
</dbReference>
<dbReference type="PROSITE" id="PS50893">
    <property type="entry name" value="ABC_TRANSPORTER_2"/>
    <property type="match status" value="1"/>
</dbReference>
<dbReference type="InterPro" id="IPR027417">
    <property type="entry name" value="P-loop_NTPase"/>
</dbReference>
<dbReference type="PANTHER" id="PTHR24220">
    <property type="entry name" value="IMPORT ATP-BINDING PROTEIN"/>
    <property type="match status" value="1"/>
</dbReference>
<evidence type="ECO:0000256" key="1">
    <source>
        <dbReference type="ARBA" id="ARBA00022448"/>
    </source>
</evidence>
<dbReference type="SUPFAM" id="SSF52540">
    <property type="entry name" value="P-loop containing nucleoside triphosphate hydrolases"/>
    <property type="match status" value="1"/>
</dbReference>
<dbReference type="RefSeq" id="WP_144991759.1">
    <property type="nucleotide sequence ID" value="NZ_VNJK01000001.1"/>
</dbReference>
<keyword evidence="1" id="KW-0813">Transport</keyword>
<dbReference type="EMBL" id="VNJK01000001">
    <property type="protein sequence ID" value="TVX94655.1"/>
    <property type="molecule type" value="Genomic_DNA"/>
</dbReference>
<dbReference type="OrthoDB" id="9791546at2"/>
<name>A0A559J446_9BACL</name>
<dbReference type="InterPro" id="IPR003439">
    <property type="entry name" value="ABC_transporter-like_ATP-bd"/>
</dbReference>
<reference evidence="5 6" key="1">
    <citation type="submission" date="2019-07" db="EMBL/GenBank/DDBJ databases">
        <authorList>
            <person name="Kim J."/>
        </authorList>
    </citation>
    <scope>NUCLEOTIDE SEQUENCE [LARGE SCALE GENOMIC DNA]</scope>
    <source>
        <strain evidence="5 6">N4</strain>
    </source>
</reference>
<keyword evidence="2" id="KW-0547">Nucleotide-binding</keyword>
<dbReference type="Pfam" id="PF00005">
    <property type="entry name" value="ABC_tran"/>
    <property type="match status" value="1"/>
</dbReference>
<dbReference type="InterPro" id="IPR017871">
    <property type="entry name" value="ABC_transporter-like_CS"/>
</dbReference>
<accession>A0A559J446</accession>
<evidence type="ECO:0000256" key="2">
    <source>
        <dbReference type="ARBA" id="ARBA00022741"/>
    </source>
</evidence>
<comment type="caution">
    <text evidence="5">The sequence shown here is derived from an EMBL/GenBank/DDBJ whole genome shotgun (WGS) entry which is preliminary data.</text>
</comment>
<dbReference type="InterPro" id="IPR015854">
    <property type="entry name" value="ABC_transpr_LolD-like"/>
</dbReference>
<dbReference type="GO" id="GO:0016887">
    <property type="term" value="F:ATP hydrolysis activity"/>
    <property type="evidence" value="ECO:0007669"/>
    <property type="project" value="InterPro"/>
</dbReference>
<dbReference type="SMART" id="SM00382">
    <property type="entry name" value="AAA"/>
    <property type="match status" value="1"/>
</dbReference>
<dbReference type="AlphaFoldDB" id="A0A559J446"/>
<dbReference type="GO" id="GO:0098796">
    <property type="term" value="C:membrane protein complex"/>
    <property type="evidence" value="ECO:0007669"/>
    <property type="project" value="UniProtKB-ARBA"/>
</dbReference>
<dbReference type="Proteomes" id="UP000318102">
    <property type="component" value="Unassembled WGS sequence"/>
</dbReference>
<dbReference type="PANTHER" id="PTHR24220:SF86">
    <property type="entry name" value="ABC TRANSPORTER ABCH.1"/>
    <property type="match status" value="1"/>
</dbReference>
<dbReference type="InterPro" id="IPR017911">
    <property type="entry name" value="MacB-like_ATP-bd"/>
</dbReference>
<proteinExistence type="predicted"/>
<feature type="domain" description="ABC transporter" evidence="4">
    <location>
        <begin position="2"/>
        <end position="241"/>
    </location>
</feature>
<protein>
    <submittedName>
        <fullName evidence="5">ABC transporter ATP-binding protein</fullName>
    </submittedName>
</protein>
<dbReference type="GO" id="GO:0005524">
    <property type="term" value="F:ATP binding"/>
    <property type="evidence" value="ECO:0007669"/>
    <property type="project" value="UniProtKB-KW"/>
</dbReference>
<sequence length="243" mass="27125">MIVTRQVTKTFLNGKEPFHALHQLNIEIKKGEFVAIMGPSGAGKSTLLQLIGGLDLPTEGEVLIDDIAMHQLSEKERTLFRRRNVGFVFQDYQLISTLTVEENVALPLEADNVSRLEIKTRVLKLLTLMGLENKAQELPNVLSGGQQQRVAIARALAANPRFLLADEPTGNLDRKRGTEILQLLTKLHKEERHTIIMVTHDILAAGYADRIIMIKDGTVQSDTTREEGDTDAVLASFMAEYKR</sequence>
<dbReference type="Gene3D" id="3.40.50.300">
    <property type="entry name" value="P-loop containing nucleotide triphosphate hydrolases"/>
    <property type="match status" value="1"/>
</dbReference>
<dbReference type="InterPro" id="IPR003593">
    <property type="entry name" value="AAA+_ATPase"/>
</dbReference>
<dbReference type="FunFam" id="3.40.50.300:FF:000032">
    <property type="entry name" value="Export ABC transporter ATP-binding protein"/>
    <property type="match status" value="1"/>
</dbReference>
<keyword evidence="3 5" id="KW-0067">ATP-binding</keyword>
<dbReference type="GO" id="GO:0022857">
    <property type="term" value="F:transmembrane transporter activity"/>
    <property type="evidence" value="ECO:0007669"/>
    <property type="project" value="TreeGrafter"/>
</dbReference>
<evidence type="ECO:0000313" key="6">
    <source>
        <dbReference type="Proteomes" id="UP000318102"/>
    </source>
</evidence>
<dbReference type="PROSITE" id="PS00211">
    <property type="entry name" value="ABC_TRANSPORTER_1"/>
    <property type="match status" value="1"/>
</dbReference>
<evidence type="ECO:0000313" key="5">
    <source>
        <dbReference type="EMBL" id="TVX94655.1"/>
    </source>
</evidence>